<dbReference type="EMBL" id="JAUSUL010000004">
    <property type="protein sequence ID" value="MDQ0317123.1"/>
    <property type="molecule type" value="Genomic_DNA"/>
</dbReference>
<organism evidence="1 2">
    <name type="scientific">Amorphus orientalis</name>
    <dbReference type="NCBI Taxonomy" id="649198"/>
    <lineage>
        <taxon>Bacteria</taxon>
        <taxon>Pseudomonadati</taxon>
        <taxon>Pseudomonadota</taxon>
        <taxon>Alphaproteobacteria</taxon>
        <taxon>Hyphomicrobiales</taxon>
        <taxon>Amorphaceae</taxon>
        <taxon>Amorphus</taxon>
    </lineage>
</organism>
<dbReference type="PANTHER" id="PTHR47017:SF1">
    <property type="entry name" value="ACYL-COA"/>
    <property type="match status" value="1"/>
</dbReference>
<sequence>MSADPSAPSDLVLKAAGGVSSVDRDVWNALANPGWTRKGGALVQDGTPPHAYDPFVDHDFLSALEETGCVGPEAGWYPRPLLIEDADGVIRAAAPSYLKTHSRGEYVFDYGWADAFERAGGTYYPKLQVSVPFTPVTGPRLLVGRGEDAETLKAHLGEGLAAFAAQADASSVHATFLFEEDWTDLLDRGYLARTDVQFHWIDRNYGDFDGFLAALSSRKRKQIRRERRDALAAGLEIEWVTGADLTEAHWDDFFAFYMDTGARKWGQPYLNRAFFSALGEKMADRVALVFARHEGHAIAGALNLIGSETLYGRYWGCLEDHPFLHFEICYYQAIDFALAHGLTRVEAGAQGEHKLARGYEPHITRSAHFILHPGLRRAIADYLERERQAISAEREFLLEHAPYKRGGDDR</sequence>
<dbReference type="InterPro" id="IPR016181">
    <property type="entry name" value="Acyl_CoA_acyltransferase"/>
</dbReference>
<dbReference type="AlphaFoldDB" id="A0AAE3VS20"/>
<dbReference type="PANTHER" id="PTHR47017">
    <property type="entry name" value="ACYL-COA"/>
    <property type="match status" value="1"/>
</dbReference>
<dbReference type="Gene3D" id="3.40.630.30">
    <property type="match status" value="1"/>
</dbReference>
<dbReference type="Pfam" id="PF04339">
    <property type="entry name" value="FemAB_like"/>
    <property type="match status" value="1"/>
</dbReference>
<dbReference type="InterPro" id="IPR007434">
    <property type="entry name" value="FemAB-like"/>
</dbReference>
<gene>
    <name evidence="1" type="ORF">J2S73_003600</name>
</gene>
<reference evidence="1" key="1">
    <citation type="submission" date="2023-07" db="EMBL/GenBank/DDBJ databases">
        <title>Genomic Encyclopedia of Type Strains, Phase IV (KMG-IV): sequencing the most valuable type-strain genomes for metagenomic binning, comparative biology and taxonomic classification.</title>
        <authorList>
            <person name="Goeker M."/>
        </authorList>
    </citation>
    <scope>NUCLEOTIDE SEQUENCE</scope>
    <source>
        <strain evidence="1">DSM 21202</strain>
    </source>
</reference>
<dbReference type="RefSeq" id="WP_306887020.1">
    <property type="nucleotide sequence ID" value="NZ_JAUSUL010000004.1"/>
</dbReference>
<accession>A0AAE3VS20</accession>
<dbReference type="Proteomes" id="UP001229244">
    <property type="component" value="Unassembled WGS sequence"/>
</dbReference>
<evidence type="ECO:0000313" key="1">
    <source>
        <dbReference type="EMBL" id="MDQ0317123.1"/>
    </source>
</evidence>
<proteinExistence type="predicted"/>
<keyword evidence="2" id="KW-1185">Reference proteome</keyword>
<protein>
    <submittedName>
        <fullName evidence="1">N-acyltransferase</fullName>
    </submittedName>
</protein>
<dbReference type="SUPFAM" id="SSF55729">
    <property type="entry name" value="Acyl-CoA N-acyltransferases (Nat)"/>
    <property type="match status" value="1"/>
</dbReference>
<comment type="caution">
    <text evidence="1">The sequence shown here is derived from an EMBL/GenBank/DDBJ whole genome shotgun (WGS) entry which is preliminary data.</text>
</comment>
<name>A0AAE3VS20_9HYPH</name>
<evidence type="ECO:0000313" key="2">
    <source>
        <dbReference type="Proteomes" id="UP001229244"/>
    </source>
</evidence>